<proteinExistence type="predicted"/>
<dbReference type="EMBL" id="JH993069">
    <property type="protein sequence ID" value="EKX36717.1"/>
    <property type="molecule type" value="Genomic_DNA"/>
</dbReference>
<dbReference type="GeneID" id="17293452"/>
<dbReference type="HOGENOM" id="CLU_1258168_0_0_1"/>
<evidence type="ECO:0000313" key="4">
    <source>
        <dbReference type="Proteomes" id="UP000011087"/>
    </source>
</evidence>
<evidence type="ECO:0000313" key="2">
    <source>
        <dbReference type="EMBL" id="EKX36717.1"/>
    </source>
</evidence>
<organism evidence="2">
    <name type="scientific">Guillardia theta (strain CCMP2712)</name>
    <name type="common">Cryptophyte</name>
    <dbReference type="NCBI Taxonomy" id="905079"/>
    <lineage>
        <taxon>Eukaryota</taxon>
        <taxon>Cryptophyceae</taxon>
        <taxon>Pyrenomonadales</taxon>
        <taxon>Geminigeraceae</taxon>
        <taxon>Guillardia</taxon>
    </lineage>
</organism>
<dbReference type="PaxDb" id="55529-EKX36717"/>
<accession>L1IKQ9</accession>
<sequence>MSKYIESEPEEDDEDDCHDSENEEDRAFINDDAEDDNDMSVYREHQSDCDEDSTVELRKITSRMIRGHQPMEDDWISDEEDEPDGYIYDFGIKNQKSTKQREDLLRQAVKEDERALFVKSTKETTHSFQRPVIERVSKPLPAKPTETELKPRQFSFIQDLEESERKKRLKDNAASLAKTLSKEREKVHRRLTAPPRKAVVKKPLVAEKGDKSIKEFFTKI</sequence>
<evidence type="ECO:0000313" key="3">
    <source>
        <dbReference type="EnsemblProtists" id="EKX36717"/>
    </source>
</evidence>
<dbReference type="EnsemblProtists" id="EKX36717">
    <property type="protein sequence ID" value="EKX36717"/>
    <property type="gene ID" value="GUITHDRAFT_117147"/>
</dbReference>
<name>L1IKQ9_GUITC</name>
<protein>
    <submittedName>
        <fullName evidence="2 3">Uncharacterized protein</fullName>
    </submittedName>
</protein>
<reference evidence="4" key="2">
    <citation type="submission" date="2012-11" db="EMBL/GenBank/DDBJ databases">
        <authorList>
            <person name="Kuo A."/>
            <person name="Curtis B.A."/>
            <person name="Tanifuji G."/>
            <person name="Burki F."/>
            <person name="Gruber A."/>
            <person name="Irimia M."/>
            <person name="Maruyama S."/>
            <person name="Arias M.C."/>
            <person name="Ball S.G."/>
            <person name="Gile G.H."/>
            <person name="Hirakawa Y."/>
            <person name="Hopkins J.F."/>
            <person name="Rensing S.A."/>
            <person name="Schmutz J."/>
            <person name="Symeonidi A."/>
            <person name="Elias M."/>
            <person name="Eveleigh R.J."/>
            <person name="Herman E.K."/>
            <person name="Klute M.J."/>
            <person name="Nakayama T."/>
            <person name="Obornik M."/>
            <person name="Reyes-Prieto A."/>
            <person name="Armbrust E.V."/>
            <person name="Aves S.J."/>
            <person name="Beiko R.G."/>
            <person name="Coutinho P."/>
            <person name="Dacks J.B."/>
            <person name="Durnford D.G."/>
            <person name="Fast N.M."/>
            <person name="Green B.R."/>
            <person name="Grisdale C."/>
            <person name="Hempe F."/>
            <person name="Henrissat B."/>
            <person name="Hoppner M.P."/>
            <person name="Ishida K.-I."/>
            <person name="Kim E."/>
            <person name="Koreny L."/>
            <person name="Kroth P.G."/>
            <person name="Liu Y."/>
            <person name="Malik S.-B."/>
            <person name="Maier U.G."/>
            <person name="McRose D."/>
            <person name="Mock T."/>
            <person name="Neilson J.A."/>
            <person name="Onodera N.T."/>
            <person name="Poole A.M."/>
            <person name="Pritham E.J."/>
            <person name="Richards T.A."/>
            <person name="Rocap G."/>
            <person name="Roy S.W."/>
            <person name="Sarai C."/>
            <person name="Schaack S."/>
            <person name="Shirato S."/>
            <person name="Slamovits C.H."/>
            <person name="Spencer D.F."/>
            <person name="Suzuki S."/>
            <person name="Worden A.Z."/>
            <person name="Zauner S."/>
            <person name="Barry K."/>
            <person name="Bell C."/>
            <person name="Bharti A.K."/>
            <person name="Crow J.A."/>
            <person name="Grimwood J."/>
            <person name="Kramer R."/>
            <person name="Lindquist E."/>
            <person name="Lucas S."/>
            <person name="Salamov A."/>
            <person name="McFadden G.I."/>
            <person name="Lane C.E."/>
            <person name="Keeling P.J."/>
            <person name="Gray M.W."/>
            <person name="Grigoriev I.V."/>
            <person name="Archibald J.M."/>
        </authorList>
    </citation>
    <scope>NUCLEOTIDE SEQUENCE</scope>
    <source>
        <strain evidence="4">CCMP2712</strain>
    </source>
</reference>
<dbReference type="AlphaFoldDB" id="L1IKQ9"/>
<dbReference type="KEGG" id="gtt:GUITHDRAFT_117147"/>
<dbReference type="RefSeq" id="XP_005823697.1">
    <property type="nucleotide sequence ID" value="XM_005823640.1"/>
</dbReference>
<reference evidence="2 4" key="1">
    <citation type="journal article" date="2012" name="Nature">
        <title>Algal genomes reveal evolutionary mosaicism and the fate of nucleomorphs.</title>
        <authorList>
            <consortium name="DOE Joint Genome Institute"/>
            <person name="Curtis B.A."/>
            <person name="Tanifuji G."/>
            <person name="Burki F."/>
            <person name="Gruber A."/>
            <person name="Irimia M."/>
            <person name="Maruyama S."/>
            <person name="Arias M.C."/>
            <person name="Ball S.G."/>
            <person name="Gile G.H."/>
            <person name="Hirakawa Y."/>
            <person name="Hopkins J.F."/>
            <person name="Kuo A."/>
            <person name="Rensing S.A."/>
            <person name="Schmutz J."/>
            <person name="Symeonidi A."/>
            <person name="Elias M."/>
            <person name="Eveleigh R.J."/>
            <person name="Herman E.K."/>
            <person name="Klute M.J."/>
            <person name="Nakayama T."/>
            <person name="Obornik M."/>
            <person name="Reyes-Prieto A."/>
            <person name="Armbrust E.V."/>
            <person name="Aves S.J."/>
            <person name="Beiko R.G."/>
            <person name="Coutinho P."/>
            <person name="Dacks J.B."/>
            <person name="Durnford D.G."/>
            <person name="Fast N.M."/>
            <person name="Green B.R."/>
            <person name="Grisdale C.J."/>
            <person name="Hempel F."/>
            <person name="Henrissat B."/>
            <person name="Hoppner M.P."/>
            <person name="Ishida K."/>
            <person name="Kim E."/>
            <person name="Koreny L."/>
            <person name="Kroth P.G."/>
            <person name="Liu Y."/>
            <person name="Malik S.B."/>
            <person name="Maier U.G."/>
            <person name="McRose D."/>
            <person name="Mock T."/>
            <person name="Neilson J.A."/>
            <person name="Onodera N.T."/>
            <person name="Poole A.M."/>
            <person name="Pritham E.J."/>
            <person name="Richards T.A."/>
            <person name="Rocap G."/>
            <person name="Roy S.W."/>
            <person name="Sarai C."/>
            <person name="Schaack S."/>
            <person name="Shirato S."/>
            <person name="Slamovits C.H."/>
            <person name="Spencer D.F."/>
            <person name="Suzuki S."/>
            <person name="Worden A.Z."/>
            <person name="Zauner S."/>
            <person name="Barry K."/>
            <person name="Bell C."/>
            <person name="Bharti A.K."/>
            <person name="Crow J.A."/>
            <person name="Grimwood J."/>
            <person name="Kramer R."/>
            <person name="Lindquist E."/>
            <person name="Lucas S."/>
            <person name="Salamov A."/>
            <person name="McFadden G.I."/>
            <person name="Lane C.E."/>
            <person name="Keeling P.J."/>
            <person name="Gray M.W."/>
            <person name="Grigoriev I.V."/>
            <person name="Archibald J.M."/>
        </authorList>
    </citation>
    <scope>NUCLEOTIDE SEQUENCE</scope>
    <source>
        <strain evidence="2 4">CCMP2712</strain>
    </source>
</reference>
<gene>
    <name evidence="2" type="ORF">GUITHDRAFT_117147</name>
</gene>
<evidence type="ECO:0000256" key="1">
    <source>
        <dbReference type="SAM" id="MobiDB-lite"/>
    </source>
</evidence>
<keyword evidence="4" id="KW-1185">Reference proteome</keyword>
<feature type="compositionally biased region" description="Acidic residues" evidence="1">
    <location>
        <begin position="7"/>
        <end position="24"/>
    </location>
</feature>
<dbReference type="Proteomes" id="UP000011087">
    <property type="component" value="Unassembled WGS sequence"/>
</dbReference>
<reference evidence="3" key="3">
    <citation type="submission" date="2015-06" db="UniProtKB">
        <authorList>
            <consortium name="EnsemblProtists"/>
        </authorList>
    </citation>
    <scope>IDENTIFICATION</scope>
</reference>
<feature type="region of interest" description="Disordered" evidence="1">
    <location>
        <begin position="1"/>
        <end position="37"/>
    </location>
</feature>